<dbReference type="PANTHER" id="PTHR45639:SF10">
    <property type="entry name" value="HEAT SHOCK 70 KDA PROTEIN 16 ISOFORM X1"/>
    <property type="match status" value="1"/>
</dbReference>
<dbReference type="ExpressionAtlas" id="A0A1D6GSM9">
    <property type="expression patterns" value="baseline and differential"/>
</dbReference>
<dbReference type="Gene3D" id="3.30.420.40">
    <property type="match status" value="2"/>
</dbReference>
<accession>A0A1D6GSM9</accession>
<evidence type="ECO:0000313" key="6">
    <source>
        <dbReference type="EMBL" id="AQK66022.1"/>
    </source>
</evidence>
<dbReference type="PRINTS" id="PR00301">
    <property type="entry name" value="HEATSHOCK70"/>
</dbReference>
<dbReference type="Gene3D" id="2.60.34.10">
    <property type="entry name" value="Substrate Binding Domain Of DNAk, Chain A, domain 1"/>
    <property type="match status" value="1"/>
</dbReference>
<keyword evidence="3" id="KW-0143">Chaperone</keyword>
<dbReference type="FunFam" id="3.90.640.10:FF:000004">
    <property type="entry name" value="Heat shock 70 kDa protein 4"/>
    <property type="match status" value="1"/>
</dbReference>
<dbReference type="PANTHER" id="PTHR45639">
    <property type="entry name" value="HSC70CB, ISOFORM G-RELATED"/>
    <property type="match status" value="1"/>
</dbReference>
<sequence>MSVVGFDVGNDTLVAAAARQRGIDVLLNAESKRESPAAIAFSRNARLIGCHAASASSAHAPFSSVKRLLMGATGRHPDSSLLRDLSRLPFPAAVGGGAVVHADHIGRRIALSPTHLLSMLLAYLKQLAEADLGGAPVADCVISVPCYFTQAQRRAYLDAAAIAGLRPLRLMHDLAATALGYGLYRSDLGGSGGPTCVAFVDVGQCDTQVAVVSFDMSGMKVLSHGFDADLGGRDFDEVLFEHFAEEFKDRYMIDVTGNVKASMRLRAACEKAKKVLSANAEAVVNIECLIEEKDVRGVIRREDFEKLCARLLERVVEPCNRAVTDSRIGLERLHSVELVGSGSRVPAIAKVLKEFFRKEPSRTLNSSECVARGCALQCAMLSPTFRVREYEVHDAIPASIGFYTSDGPVSTLSSDALFRRGLPFPSVKIITLQKNDSFSFDAYYVDANELPPGTSTDIGSFQIGPFQAHMEASKVKVKIRLNLHGLVSVESAAGHKSRSERSIQRQELPITEYICCAMSKQELLEAQEQEHQLAYQDKLMERTKDRKNALESYVYDTRNKLSERYRSFATDSEREQISFNLQQTEDWLYEEGDDETEVVYSSKLEELKKLVDPIENRCNDDEVRAEIARELLKCIVDHRMAAKSLSAPERDAVDNECNKAEQWLSEGSKLQESLPKNVDPVLWSCEIKGKEEELDMFCRNITRHKGSPARTDGSRGSDHMPTPDRD</sequence>
<evidence type="ECO:0000256" key="2">
    <source>
        <dbReference type="ARBA" id="ARBA00022840"/>
    </source>
</evidence>
<dbReference type="InterPro" id="IPR043129">
    <property type="entry name" value="ATPase_NBD"/>
</dbReference>
<keyword evidence="2" id="KW-0067">ATP-binding</keyword>
<keyword evidence="1" id="KW-0547">Nucleotide-binding</keyword>
<dbReference type="FunFam" id="3.30.420.40:FF:000171">
    <property type="entry name" value="Heat shock 70 kDa protein 4"/>
    <property type="match status" value="1"/>
</dbReference>
<evidence type="ECO:0000256" key="5">
    <source>
        <dbReference type="SAM" id="MobiDB-lite"/>
    </source>
</evidence>
<feature type="compositionally biased region" description="Basic and acidic residues" evidence="5">
    <location>
        <begin position="712"/>
        <end position="726"/>
    </location>
</feature>
<comment type="similarity">
    <text evidence="4">Belongs to the heat shock protein 70 (TC 1.A.33) family. HSP110/SSE subfamily.</text>
</comment>
<reference evidence="6" key="1">
    <citation type="submission" date="2015-12" db="EMBL/GenBank/DDBJ databases">
        <title>Update maize B73 reference genome by single molecule sequencing technologies.</title>
        <authorList>
            <consortium name="Maize Genome Sequencing Project"/>
            <person name="Ware D."/>
        </authorList>
    </citation>
    <scope>NUCLEOTIDE SEQUENCE</scope>
    <source>
        <tissue evidence="6">Seedling</tissue>
    </source>
</reference>
<name>A0A1D6GSM9_MAIZE</name>
<dbReference type="InterPro" id="IPR029047">
    <property type="entry name" value="HSP70_peptide-bd_sf"/>
</dbReference>
<dbReference type="Pfam" id="PF00012">
    <property type="entry name" value="HSP70"/>
    <property type="match status" value="1"/>
</dbReference>
<dbReference type="SUPFAM" id="SSF100934">
    <property type="entry name" value="Heat shock protein 70kD (HSP70), C-terminal subdomain"/>
    <property type="match status" value="1"/>
</dbReference>
<evidence type="ECO:0000256" key="4">
    <source>
        <dbReference type="ARBA" id="ARBA00061090"/>
    </source>
</evidence>
<dbReference type="InterPro" id="IPR013126">
    <property type="entry name" value="Hsp_70_fam"/>
</dbReference>
<organism evidence="6">
    <name type="scientific">Zea mays</name>
    <name type="common">Maize</name>
    <dbReference type="NCBI Taxonomy" id="4577"/>
    <lineage>
        <taxon>Eukaryota</taxon>
        <taxon>Viridiplantae</taxon>
        <taxon>Streptophyta</taxon>
        <taxon>Embryophyta</taxon>
        <taxon>Tracheophyta</taxon>
        <taxon>Spermatophyta</taxon>
        <taxon>Magnoliopsida</taxon>
        <taxon>Liliopsida</taxon>
        <taxon>Poales</taxon>
        <taxon>Poaceae</taxon>
        <taxon>PACMAD clade</taxon>
        <taxon>Panicoideae</taxon>
        <taxon>Andropogonodae</taxon>
        <taxon>Andropogoneae</taxon>
        <taxon>Tripsacinae</taxon>
        <taxon>Zea</taxon>
    </lineage>
</organism>
<dbReference type="GO" id="GO:0005524">
    <property type="term" value="F:ATP binding"/>
    <property type="evidence" value="ECO:0007669"/>
    <property type="project" value="UniProtKB-KW"/>
</dbReference>
<protein>
    <submittedName>
        <fullName evidence="6">Heat shock 70 kDa protein 16</fullName>
    </submittedName>
</protein>
<dbReference type="AlphaFoldDB" id="A0A1D6GSM9"/>
<dbReference type="FunFam" id="1.20.1270.10:FF:000002">
    <property type="entry name" value="Heat shock 70 kDa protein 4"/>
    <property type="match status" value="1"/>
</dbReference>
<feature type="region of interest" description="Disordered" evidence="5">
    <location>
        <begin position="702"/>
        <end position="726"/>
    </location>
</feature>
<proteinExistence type="inferred from homology"/>
<dbReference type="InterPro" id="IPR029048">
    <property type="entry name" value="HSP70_C_sf"/>
</dbReference>
<dbReference type="SUPFAM" id="SSF100920">
    <property type="entry name" value="Heat shock protein 70kD (HSP70), peptide-binding domain"/>
    <property type="match status" value="1"/>
</dbReference>
<dbReference type="SUPFAM" id="SSF53067">
    <property type="entry name" value="Actin-like ATPase domain"/>
    <property type="match status" value="2"/>
</dbReference>
<dbReference type="Gene3D" id="1.20.1270.10">
    <property type="match status" value="1"/>
</dbReference>
<dbReference type="Gene3D" id="3.90.640.10">
    <property type="entry name" value="Actin, Chain A, domain 4"/>
    <property type="match status" value="1"/>
</dbReference>
<dbReference type="Gene3D" id="3.30.30.30">
    <property type="match status" value="1"/>
</dbReference>
<gene>
    <name evidence="6" type="ORF">ZEAMMB73_Zm00001d014358</name>
</gene>
<keyword evidence="6" id="KW-0346">Stress response</keyword>
<dbReference type="GO" id="GO:0140662">
    <property type="term" value="F:ATP-dependent protein folding chaperone"/>
    <property type="evidence" value="ECO:0007669"/>
    <property type="project" value="InterPro"/>
</dbReference>
<dbReference type="EMBL" id="CM000781">
    <property type="protein sequence ID" value="AQK66022.1"/>
    <property type="molecule type" value="Genomic_DNA"/>
</dbReference>
<evidence type="ECO:0000256" key="3">
    <source>
        <dbReference type="ARBA" id="ARBA00023186"/>
    </source>
</evidence>
<evidence type="ECO:0000256" key="1">
    <source>
        <dbReference type="ARBA" id="ARBA00022741"/>
    </source>
</evidence>